<dbReference type="PANTHER" id="PTHR46554">
    <property type="entry name" value="MEDIATOR OF RNA POLYMERASE II TRANSCRIPTION SUBUNIT 26A-RELATED"/>
    <property type="match status" value="1"/>
</dbReference>
<keyword evidence="8" id="KW-1185">Reference proteome</keyword>
<dbReference type="Pfam" id="PF08711">
    <property type="entry name" value="Med26"/>
    <property type="match status" value="1"/>
</dbReference>
<feature type="compositionally biased region" description="Basic residues" evidence="5">
    <location>
        <begin position="368"/>
        <end position="382"/>
    </location>
</feature>
<evidence type="ECO:0000256" key="3">
    <source>
        <dbReference type="PROSITE-ProRule" id="PRU00649"/>
    </source>
</evidence>
<dbReference type="Gene3D" id="1.20.930.10">
    <property type="entry name" value="Conserved domain common to transcription factors TFIIS, elongin A, CRSP70"/>
    <property type="match status" value="1"/>
</dbReference>
<comment type="subcellular location">
    <subcellularLocation>
        <location evidence="1 3">Nucleus</location>
    </subcellularLocation>
</comment>
<gene>
    <name evidence="7" type="ORF">ACJIZ3_005586</name>
</gene>
<evidence type="ECO:0000256" key="5">
    <source>
        <dbReference type="SAM" id="MobiDB-lite"/>
    </source>
</evidence>
<evidence type="ECO:0000256" key="2">
    <source>
        <dbReference type="ARBA" id="ARBA00023242"/>
    </source>
</evidence>
<evidence type="ECO:0000259" key="6">
    <source>
        <dbReference type="PROSITE" id="PS51319"/>
    </source>
</evidence>
<organism evidence="7 8">
    <name type="scientific">Penstemon smallii</name>
    <dbReference type="NCBI Taxonomy" id="265156"/>
    <lineage>
        <taxon>Eukaryota</taxon>
        <taxon>Viridiplantae</taxon>
        <taxon>Streptophyta</taxon>
        <taxon>Embryophyta</taxon>
        <taxon>Tracheophyta</taxon>
        <taxon>Spermatophyta</taxon>
        <taxon>Magnoliopsida</taxon>
        <taxon>eudicotyledons</taxon>
        <taxon>Gunneridae</taxon>
        <taxon>Pentapetalae</taxon>
        <taxon>asterids</taxon>
        <taxon>lamiids</taxon>
        <taxon>Lamiales</taxon>
        <taxon>Plantaginaceae</taxon>
        <taxon>Cheloneae</taxon>
        <taxon>Penstemon</taxon>
    </lineage>
</organism>
<feature type="domain" description="TFIIS N-terminal" evidence="6">
    <location>
        <begin position="117"/>
        <end position="192"/>
    </location>
</feature>
<dbReference type="PROSITE" id="PS51319">
    <property type="entry name" value="TFIIS_N"/>
    <property type="match status" value="1"/>
</dbReference>
<comment type="caution">
    <text evidence="7">The sequence shown here is derived from an EMBL/GenBank/DDBJ whole genome shotgun (WGS) entry which is preliminary data.</text>
</comment>
<dbReference type="SMART" id="SM00509">
    <property type="entry name" value="TFS2N"/>
    <property type="match status" value="1"/>
</dbReference>
<reference evidence="7 8" key="1">
    <citation type="submission" date="2024-12" db="EMBL/GenBank/DDBJ databases">
        <title>The unique morphological basis and parallel evolutionary history of personate flowers in Penstemon.</title>
        <authorList>
            <person name="Depatie T.H."/>
            <person name="Wessinger C.A."/>
        </authorList>
    </citation>
    <scope>NUCLEOTIDE SEQUENCE [LARGE SCALE GENOMIC DNA]</scope>
    <source>
        <strain evidence="7">WTNN_2</strain>
        <tissue evidence="7">Leaf</tissue>
    </source>
</reference>
<dbReference type="Proteomes" id="UP001634393">
    <property type="component" value="Unassembled WGS sequence"/>
</dbReference>
<feature type="region of interest" description="Disordered" evidence="5">
    <location>
        <begin position="360"/>
        <end position="382"/>
    </location>
</feature>
<evidence type="ECO:0000256" key="1">
    <source>
        <dbReference type="ARBA" id="ARBA00004123"/>
    </source>
</evidence>
<keyword evidence="4" id="KW-0175">Coiled coil</keyword>
<feature type="region of interest" description="Disordered" evidence="5">
    <location>
        <begin position="272"/>
        <end position="292"/>
    </location>
</feature>
<dbReference type="InterPro" id="IPR017923">
    <property type="entry name" value="TFIIS_N"/>
</dbReference>
<dbReference type="AlphaFoldDB" id="A0ABD3S5A3"/>
<dbReference type="EMBL" id="JBJXBP010000007">
    <property type="protein sequence ID" value="KAL3819681.1"/>
    <property type="molecule type" value="Genomic_DNA"/>
</dbReference>
<proteinExistence type="predicted"/>
<name>A0ABD3S5A3_9LAMI</name>
<evidence type="ECO:0000313" key="7">
    <source>
        <dbReference type="EMBL" id="KAL3819681.1"/>
    </source>
</evidence>
<dbReference type="PANTHER" id="PTHR46554:SF2">
    <property type="entry name" value="TFIIS N-TERMINAL DOMAIN-CONTAINING PROTEIN"/>
    <property type="match status" value="1"/>
</dbReference>
<feature type="compositionally biased region" description="Polar residues" evidence="5">
    <location>
        <begin position="283"/>
        <end position="292"/>
    </location>
</feature>
<evidence type="ECO:0000313" key="8">
    <source>
        <dbReference type="Proteomes" id="UP001634393"/>
    </source>
</evidence>
<evidence type="ECO:0000256" key="4">
    <source>
        <dbReference type="SAM" id="Coils"/>
    </source>
</evidence>
<accession>A0ABD3S5A3</accession>
<dbReference type="GO" id="GO:0005634">
    <property type="term" value="C:nucleus"/>
    <property type="evidence" value="ECO:0007669"/>
    <property type="project" value="UniProtKB-SubCell"/>
</dbReference>
<protein>
    <recommendedName>
        <fullName evidence="6">TFIIS N-terminal domain-containing protein</fullName>
    </recommendedName>
</protein>
<dbReference type="InterPro" id="IPR003617">
    <property type="entry name" value="TFIIS/CRSP70_N_sub"/>
</dbReference>
<dbReference type="CDD" id="cd00183">
    <property type="entry name" value="TFIIS_I"/>
    <property type="match status" value="1"/>
</dbReference>
<keyword evidence="2 3" id="KW-0539">Nucleus</keyword>
<feature type="coiled-coil region" evidence="4">
    <location>
        <begin position="314"/>
        <end position="348"/>
    </location>
</feature>
<dbReference type="SUPFAM" id="SSF47676">
    <property type="entry name" value="Conserved domain common to transcription factors TFIIS, elongin A, CRSP70"/>
    <property type="match status" value="1"/>
</dbReference>
<dbReference type="InterPro" id="IPR035441">
    <property type="entry name" value="TFIIS/LEDGF_dom_sf"/>
</dbReference>
<sequence>MANTSLSLDKWRKFFRNLNFDIFDIIENGIMVAASDFPIDFKVKRDRIAEMLFTCKTQLPLPINGDGVTENGGGDNDDKYKCGIEGGESKNSKERKCNYEDAEALTSAIEEASQISEEFLRIKKILDNSEEESDATLLELLRKLQLMPMSVDTLKASNIGKSVNSLRKHGSKDIRNLVKTLIGHWKTMVDDWVNATKDIVAVAEVEPESLKKTKAAFEEEEDEELPSPPMDEGAFFAHPASMELSQFFDGMDEDGIDESLHEPKSRKMVQQKKNQEAPLCNPKSVTRPNPANNEKLTVQNRAIQKNPSPPRPKLDSYDEVAMRLETSKRKLQERYEEVKNAKKQRTIQLVEFQDLPKKNVMQQQRNQRVNRIKNRANTGHRR</sequence>